<dbReference type="Proteomes" id="UP000177659">
    <property type="component" value="Unassembled WGS sequence"/>
</dbReference>
<dbReference type="InterPro" id="IPR002156">
    <property type="entry name" value="RNaseH_domain"/>
</dbReference>
<sequence length="139" mass="15722">MPVMEEIIIYTDGGARGNPGPAGAGVVIERNGEVLKEASRYLGTRTNNWAEYEAVIVGFEEAKKLGLKGKPITFKLDSELVTRQLSGSYQIKEPTLFEQFIKIHNFQVKDFPHVTFEHIRREKNKEADRLANEAMDRGK</sequence>
<dbReference type="SUPFAM" id="SSF53098">
    <property type="entry name" value="Ribonuclease H-like"/>
    <property type="match status" value="1"/>
</dbReference>
<name>A0A1F6D0P8_9BACT</name>
<organism evidence="2 3">
    <name type="scientific">Candidatus Kaiserbacteria bacterium RIFCSPHIGHO2_02_FULL_49_11</name>
    <dbReference type="NCBI Taxonomy" id="1798489"/>
    <lineage>
        <taxon>Bacteria</taxon>
        <taxon>Candidatus Kaiseribacteriota</taxon>
    </lineage>
</organism>
<reference evidence="2 3" key="1">
    <citation type="journal article" date="2016" name="Nat. Commun.">
        <title>Thousands of microbial genomes shed light on interconnected biogeochemical processes in an aquifer system.</title>
        <authorList>
            <person name="Anantharaman K."/>
            <person name="Brown C.T."/>
            <person name="Hug L.A."/>
            <person name="Sharon I."/>
            <person name="Castelle C.J."/>
            <person name="Probst A.J."/>
            <person name="Thomas B.C."/>
            <person name="Singh A."/>
            <person name="Wilkins M.J."/>
            <person name="Karaoz U."/>
            <person name="Brodie E.L."/>
            <person name="Williams K.H."/>
            <person name="Hubbard S.S."/>
            <person name="Banfield J.F."/>
        </authorList>
    </citation>
    <scope>NUCLEOTIDE SEQUENCE [LARGE SCALE GENOMIC DNA]</scope>
</reference>
<dbReference type="AlphaFoldDB" id="A0A1F6D0P8"/>
<dbReference type="InterPro" id="IPR036397">
    <property type="entry name" value="RNaseH_sf"/>
</dbReference>
<accession>A0A1F6D0P8</accession>
<comment type="caution">
    <text evidence="2">The sequence shown here is derived from an EMBL/GenBank/DDBJ whole genome shotgun (WGS) entry which is preliminary data.</text>
</comment>
<evidence type="ECO:0000313" key="2">
    <source>
        <dbReference type="EMBL" id="OGG55024.1"/>
    </source>
</evidence>
<gene>
    <name evidence="2" type="ORF">A3D62_03205</name>
</gene>
<dbReference type="CDD" id="cd09279">
    <property type="entry name" value="RNase_HI_like"/>
    <property type="match status" value="1"/>
</dbReference>
<dbReference type="Pfam" id="PF13456">
    <property type="entry name" value="RVT_3"/>
    <property type="match status" value="1"/>
</dbReference>
<proteinExistence type="predicted"/>
<evidence type="ECO:0000259" key="1">
    <source>
        <dbReference type="PROSITE" id="PS50879"/>
    </source>
</evidence>
<dbReference type="GO" id="GO:0004523">
    <property type="term" value="F:RNA-DNA hybrid ribonuclease activity"/>
    <property type="evidence" value="ECO:0007669"/>
    <property type="project" value="InterPro"/>
</dbReference>
<protein>
    <recommendedName>
        <fullName evidence="1">RNase H type-1 domain-containing protein</fullName>
    </recommendedName>
</protein>
<dbReference type="Gene3D" id="3.30.420.10">
    <property type="entry name" value="Ribonuclease H-like superfamily/Ribonuclease H"/>
    <property type="match status" value="1"/>
</dbReference>
<evidence type="ECO:0000313" key="3">
    <source>
        <dbReference type="Proteomes" id="UP000177659"/>
    </source>
</evidence>
<dbReference type="InterPro" id="IPR012337">
    <property type="entry name" value="RNaseH-like_sf"/>
</dbReference>
<feature type="domain" description="RNase H type-1" evidence="1">
    <location>
        <begin position="3"/>
        <end position="136"/>
    </location>
</feature>
<dbReference type="GO" id="GO:0003676">
    <property type="term" value="F:nucleic acid binding"/>
    <property type="evidence" value="ECO:0007669"/>
    <property type="project" value="InterPro"/>
</dbReference>
<dbReference type="PROSITE" id="PS50879">
    <property type="entry name" value="RNASE_H_1"/>
    <property type="match status" value="1"/>
</dbReference>
<dbReference type="PANTHER" id="PTHR46387">
    <property type="entry name" value="POLYNUCLEOTIDYL TRANSFERASE, RIBONUCLEASE H-LIKE SUPERFAMILY PROTEIN"/>
    <property type="match status" value="1"/>
</dbReference>
<dbReference type="PANTHER" id="PTHR46387:SF2">
    <property type="entry name" value="RIBONUCLEASE HI"/>
    <property type="match status" value="1"/>
</dbReference>
<dbReference type="EMBL" id="MFLC01000025">
    <property type="protein sequence ID" value="OGG55024.1"/>
    <property type="molecule type" value="Genomic_DNA"/>
</dbReference>